<sequence length="86" mass="9055">AVAPHRPCPDGRRAVHPPRDRLRCGDEPRTVLRRAPHCRSDPPGGRHRGGGGGSRRDGTPLVGSLGCGDADALSDTDGHPPRANQL</sequence>
<protein>
    <submittedName>
        <fullName evidence="2">Uncharacterized protein</fullName>
    </submittedName>
</protein>
<feature type="non-terminal residue" evidence="2">
    <location>
        <position position="1"/>
    </location>
</feature>
<feature type="non-terminal residue" evidence="2">
    <location>
        <position position="86"/>
    </location>
</feature>
<dbReference type="AlphaFoldDB" id="A0A6J4TRC3"/>
<accession>A0A6J4TRC3</accession>
<feature type="region of interest" description="Disordered" evidence="1">
    <location>
        <begin position="1"/>
        <end position="86"/>
    </location>
</feature>
<reference evidence="2" key="1">
    <citation type="submission" date="2020-02" db="EMBL/GenBank/DDBJ databases">
        <authorList>
            <person name="Meier V. D."/>
        </authorList>
    </citation>
    <scope>NUCLEOTIDE SEQUENCE</scope>
    <source>
        <strain evidence="2">AVDCRST_MAG73</strain>
    </source>
</reference>
<evidence type="ECO:0000256" key="1">
    <source>
        <dbReference type="SAM" id="MobiDB-lite"/>
    </source>
</evidence>
<feature type="compositionally biased region" description="Basic and acidic residues" evidence="1">
    <location>
        <begin position="7"/>
        <end position="30"/>
    </location>
</feature>
<gene>
    <name evidence="2" type="ORF">AVDCRST_MAG73-793</name>
</gene>
<evidence type="ECO:0000313" key="2">
    <source>
        <dbReference type="EMBL" id="CAA9529461.1"/>
    </source>
</evidence>
<name>A0A6J4TRC3_9BACT</name>
<organism evidence="2">
    <name type="scientific">uncultured Thermomicrobiales bacterium</name>
    <dbReference type="NCBI Taxonomy" id="1645740"/>
    <lineage>
        <taxon>Bacteria</taxon>
        <taxon>Pseudomonadati</taxon>
        <taxon>Thermomicrobiota</taxon>
        <taxon>Thermomicrobia</taxon>
        <taxon>Thermomicrobiales</taxon>
        <taxon>environmental samples</taxon>
    </lineage>
</organism>
<dbReference type="EMBL" id="CADCWE010000046">
    <property type="protein sequence ID" value="CAA9529461.1"/>
    <property type="molecule type" value="Genomic_DNA"/>
</dbReference>
<proteinExistence type="predicted"/>